<accession>A6ISX0</accession>
<organism evidence="2 3">
    <name type="scientific">Rattus norvegicus</name>
    <name type="common">Rat</name>
    <dbReference type="NCBI Taxonomy" id="10116"/>
    <lineage>
        <taxon>Eukaryota</taxon>
        <taxon>Metazoa</taxon>
        <taxon>Chordata</taxon>
        <taxon>Craniata</taxon>
        <taxon>Vertebrata</taxon>
        <taxon>Euteleostomi</taxon>
        <taxon>Mammalia</taxon>
        <taxon>Eutheria</taxon>
        <taxon>Euarchontoglires</taxon>
        <taxon>Glires</taxon>
        <taxon>Rodentia</taxon>
        <taxon>Myomorpha</taxon>
        <taxon>Muroidea</taxon>
        <taxon>Muridae</taxon>
        <taxon>Murinae</taxon>
        <taxon>Rattus</taxon>
    </lineage>
</organism>
<dbReference type="Proteomes" id="UP000234681">
    <property type="component" value="Chromosome 5"/>
</dbReference>
<reference evidence="3" key="1">
    <citation type="submission" date="2005-09" db="EMBL/GenBank/DDBJ databases">
        <authorList>
            <person name="Mural R.J."/>
            <person name="Li P.W."/>
            <person name="Adams M.D."/>
            <person name="Amanatides P.G."/>
            <person name="Baden-Tillson H."/>
            <person name="Barnstead M."/>
            <person name="Chin S.H."/>
            <person name="Dew I."/>
            <person name="Evans C.A."/>
            <person name="Ferriera S."/>
            <person name="Flanigan M."/>
            <person name="Fosler C."/>
            <person name="Glodek A."/>
            <person name="Gu Z."/>
            <person name="Holt R.A."/>
            <person name="Jennings D."/>
            <person name="Kraft C.L."/>
            <person name="Lu F."/>
            <person name="Nguyen T."/>
            <person name="Nusskern D.R."/>
            <person name="Pfannkoch C.M."/>
            <person name="Sitter C."/>
            <person name="Sutton G.G."/>
            <person name="Venter J.C."/>
            <person name="Wang Z."/>
            <person name="Woodage T."/>
            <person name="Zheng X.H."/>
            <person name="Zhong F."/>
        </authorList>
    </citation>
    <scope>NUCLEOTIDE SEQUENCE [LARGE SCALE GENOMIC DNA]</scope>
    <source>
        <strain>BN</strain>
        <strain evidence="3">Sprague-Dawley</strain>
    </source>
</reference>
<evidence type="ECO:0000256" key="1">
    <source>
        <dbReference type="SAM" id="MobiDB-lite"/>
    </source>
</evidence>
<gene>
    <name evidence="2" type="ORF">rCG_31306</name>
</gene>
<feature type="compositionally biased region" description="Polar residues" evidence="1">
    <location>
        <begin position="1"/>
        <end position="10"/>
    </location>
</feature>
<dbReference type="AlphaFoldDB" id="A6ISX0"/>
<evidence type="ECO:0000313" key="3">
    <source>
        <dbReference type="Proteomes" id="UP000234681"/>
    </source>
</evidence>
<dbReference type="EMBL" id="CH473968">
    <property type="protein sequence ID" value="EDL80671.1"/>
    <property type="molecule type" value="Genomic_DNA"/>
</dbReference>
<feature type="region of interest" description="Disordered" evidence="1">
    <location>
        <begin position="1"/>
        <end position="21"/>
    </location>
</feature>
<proteinExistence type="predicted"/>
<protein>
    <submittedName>
        <fullName evidence="2">RCG31306</fullName>
    </submittedName>
</protein>
<sequence length="34" mass="3743">MTRFSSSESVTPIGGDRNPEGMKICSLILRPLCF</sequence>
<name>A6ISX0_RAT</name>
<evidence type="ECO:0000313" key="2">
    <source>
        <dbReference type="EMBL" id="EDL80671.1"/>
    </source>
</evidence>